<protein>
    <submittedName>
        <fullName evidence="1">Uncharacterized protein</fullName>
    </submittedName>
</protein>
<gene>
    <name evidence="1" type="ORF">PIB30_108180</name>
</gene>
<evidence type="ECO:0000313" key="1">
    <source>
        <dbReference type="EMBL" id="MED6226889.1"/>
    </source>
</evidence>
<comment type="caution">
    <text evidence="1">The sequence shown here is derived from an EMBL/GenBank/DDBJ whole genome shotgun (WGS) entry which is preliminary data.</text>
</comment>
<dbReference type="Proteomes" id="UP001341840">
    <property type="component" value="Unassembled WGS sequence"/>
</dbReference>
<sequence>VTCENGGMKFENCDEDILLSAFIMKSNLKSRNISNSPNLPLARYCPLCGFHAPPHGFAFDKNRDDSQSSPRPLFKTRLTRERYPYPYKECFVPFSNRYGTYIPPPKGAQRPRWHTDPGSGSDTICNSPNLSLARYCPLCGFYAPPHSFAFDKSRNDSQSSPRPLVKMRLTREKYPHPYKECFVPLSN</sequence>
<reference evidence="1 2" key="1">
    <citation type="journal article" date="2023" name="Plants (Basel)">
        <title>Bridging the Gap: Combining Genomics and Transcriptomics Approaches to Understand Stylosanthes scabra, an Orphan Legume from the Brazilian Caatinga.</title>
        <authorList>
            <person name="Ferreira-Neto J.R.C."/>
            <person name="da Silva M.D."/>
            <person name="Binneck E."/>
            <person name="de Melo N.F."/>
            <person name="da Silva R.H."/>
            <person name="de Melo A.L.T.M."/>
            <person name="Pandolfi V."/>
            <person name="Bustamante F.O."/>
            <person name="Brasileiro-Vidal A.C."/>
            <person name="Benko-Iseppon A.M."/>
        </authorList>
    </citation>
    <scope>NUCLEOTIDE SEQUENCE [LARGE SCALE GENOMIC DNA]</scope>
    <source>
        <tissue evidence="1">Leaves</tissue>
    </source>
</reference>
<accession>A0ABU6ZY20</accession>
<organism evidence="1 2">
    <name type="scientific">Stylosanthes scabra</name>
    <dbReference type="NCBI Taxonomy" id="79078"/>
    <lineage>
        <taxon>Eukaryota</taxon>
        <taxon>Viridiplantae</taxon>
        <taxon>Streptophyta</taxon>
        <taxon>Embryophyta</taxon>
        <taxon>Tracheophyta</taxon>
        <taxon>Spermatophyta</taxon>
        <taxon>Magnoliopsida</taxon>
        <taxon>eudicotyledons</taxon>
        <taxon>Gunneridae</taxon>
        <taxon>Pentapetalae</taxon>
        <taxon>rosids</taxon>
        <taxon>fabids</taxon>
        <taxon>Fabales</taxon>
        <taxon>Fabaceae</taxon>
        <taxon>Papilionoideae</taxon>
        <taxon>50 kb inversion clade</taxon>
        <taxon>dalbergioids sensu lato</taxon>
        <taxon>Dalbergieae</taxon>
        <taxon>Pterocarpus clade</taxon>
        <taxon>Stylosanthes</taxon>
    </lineage>
</organism>
<feature type="non-terminal residue" evidence="1">
    <location>
        <position position="1"/>
    </location>
</feature>
<keyword evidence="2" id="KW-1185">Reference proteome</keyword>
<name>A0ABU6ZY20_9FABA</name>
<evidence type="ECO:0000313" key="2">
    <source>
        <dbReference type="Proteomes" id="UP001341840"/>
    </source>
</evidence>
<proteinExistence type="predicted"/>
<dbReference type="EMBL" id="JASCZI010276788">
    <property type="protein sequence ID" value="MED6226889.1"/>
    <property type="molecule type" value="Genomic_DNA"/>
</dbReference>